<dbReference type="WBParaSite" id="maker-unitig_4840-snap-gene-0.2-mRNA-1">
    <property type="protein sequence ID" value="maker-unitig_4840-snap-gene-0.2-mRNA-1"/>
    <property type="gene ID" value="maker-unitig_4840-snap-gene-0.2"/>
</dbReference>
<keyword evidence="4" id="KW-1185">Reference proteome</keyword>
<dbReference type="PANTHER" id="PTHR44144:SF1">
    <property type="entry name" value="DNAJ HOMOLOG SUBFAMILY C MEMBER 9"/>
    <property type="match status" value="1"/>
</dbReference>
<reference evidence="5" key="1">
    <citation type="submission" date="2016-11" db="UniProtKB">
        <authorList>
            <consortium name="WormBaseParasite"/>
        </authorList>
    </citation>
    <scope>IDENTIFICATION</scope>
</reference>
<dbReference type="InterPro" id="IPR025283">
    <property type="entry name" value="DUF4042"/>
</dbReference>
<dbReference type="PANTHER" id="PTHR44144">
    <property type="entry name" value="DNAJ HOMOLOG SUBFAMILY C MEMBER 9"/>
    <property type="match status" value="1"/>
</dbReference>
<organism evidence="4 5">
    <name type="scientific">Macrostomum lignano</name>
    <dbReference type="NCBI Taxonomy" id="282301"/>
    <lineage>
        <taxon>Eukaryota</taxon>
        <taxon>Metazoa</taxon>
        <taxon>Spiralia</taxon>
        <taxon>Lophotrochozoa</taxon>
        <taxon>Platyhelminthes</taxon>
        <taxon>Rhabditophora</taxon>
        <taxon>Macrostomorpha</taxon>
        <taxon>Macrostomida</taxon>
        <taxon>Macrostomidae</taxon>
        <taxon>Macrostomum</taxon>
    </lineage>
</organism>
<protein>
    <submittedName>
        <fullName evidence="5">DUF4042 domain-containing protein</fullName>
    </submittedName>
</protein>
<dbReference type="GO" id="GO:0005737">
    <property type="term" value="C:cytoplasm"/>
    <property type="evidence" value="ECO:0007669"/>
    <property type="project" value="TreeGrafter"/>
</dbReference>
<feature type="domain" description="DNAJC9 HTH" evidence="3">
    <location>
        <begin position="1"/>
        <end position="51"/>
    </location>
</feature>
<feature type="region of interest" description="Disordered" evidence="1">
    <location>
        <begin position="194"/>
        <end position="245"/>
    </location>
</feature>
<dbReference type="GO" id="GO:0031072">
    <property type="term" value="F:heat shock protein binding"/>
    <property type="evidence" value="ECO:0007669"/>
    <property type="project" value="TreeGrafter"/>
</dbReference>
<feature type="compositionally biased region" description="Low complexity" evidence="1">
    <location>
        <begin position="222"/>
        <end position="232"/>
    </location>
</feature>
<dbReference type="AlphaFoldDB" id="A0A1I8FRY8"/>
<dbReference type="Pfam" id="PF23302">
    <property type="entry name" value="HTH_DNAJC9"/>
    <property type="match status" value="1"/>
</dbReference>
<feature type="compositionally biased region" description="Basic and acidic residues" evidence="1">
    <location>
        <begin position="54"/>
        <end position="77"/>
    </location>
</feature>
<evidence type="ECO:0000313" key="5">
    <source>
        <dbReference type="WBParaSite" id="maker-unitig_4840-snap-gene-0.2-mRNA-1"/>
    </source>
</evidence>
<feature type="region of interest" description="Disordered" evidence="1">
    <location>
        <begin position="786"/>
        <end position="813"/>
    </location>
</feature>
<proteinExistence type="predicted"/>
<evidence type="ECO:0000259" key="3">
    <source>
        <dbReference type="Pfam" id="PF23302"/>
    </source>
</evidence>
<feature type="domain" description="DUF4042" evidence="2">
    <location>
        <begin position="581"/>
        <end position="700"/>
    </location>
</feature>
<evidence type="ECO:0000259" key="2">
    <source>
        <dbReference type="Pfam" id="PF13251"/>
    </source>
</evidence>
<dbReference type="Pfam" id="PF13251">
    <property type="entry name" value="DUF4042"/>
    <property type="match status" value="1"/>
</dbReference>
<dbReference type="InterPro" id="IPR056453">
    <property type="entry name" value="HTH_DNAJC9"/>
</dbReference>
<feature type="region of interest" description="Disordered" evidence="1">
    <location>
        <begin position="54"/>
        <end position="82"/>
    </location>
</feature>
<dbReference type="Proteomes" id="UP000095280">
    <property type="component" value="Unplaced"/>
</dbReference>
<feature type="region of interest" description="Disordered" evidence="1">
    <location>
        <begin position="129"/>
        <end position="160"/>
    </location>
</feature>
<dbReference type="GO" id="GO:0005634">
    <property type="term" value="C:nucleus"/>
    <property type="evidence" value="ECO:0007669"/>
    <property type="project" value="TreeGrafter"/>
</dbReference>
<sequence>AYLEFDGDMDKVLESVLFADYPDEDRIAGIIRKLIDSGEVPAFEAFTLSRPLRKRAENAPNERERREFDKANAEEKRRNGKGIVGLEDEAEEENGLAKAIQLNMRQRAGAMESLIDSLAAKYGGRRHRGDYFERGRPSPSVPKRNWRSRNRQQGARAAGKIRANSEWLARLIPSAIGADRARVLLRRQLEADVAAPPPDKWRGGGGGSRRPPRGAGEGGTRRPGFQSANGDMAAGGGSSSMANRPTATASLDTFDLQRLDAVRAEAGAAAHFAAGSGQSARPLSEVYGRANCARRLWLSCGPWPSRGPDSETAQRVLSPDAVAILLQLLPRLQPGDEAPGGAAAVPPSRSPWPLSGICCPRLASSESNSSQDLNSAGANLQLLAALVPEYEGETLSGEGDELQFVGLSILCRSSTSGTACPPDLVSTLLTAAWPCWNRLATGPSARVLGRLLLHLLTFLISRVACPIRPADLPRLLNQLRRYLWHGLPPPNCRRFCCNPMPLPMLQAPVRTLSPTSPSWTQFDSLAALPGVTARDSDEEANGSLEQRLSGLDLRDADLADLMLNRDERQQQASSVSLADAKVRFISGSCLRRLVESLHKRGSAVPLAGLLPDPGRPSFLLALLLREPNSRVRGQPIGPISEPVSGARKLFLLLAEDFGVPKTAFTPLSTRLAGSLREMHRQILQALLAERSQATQAQLLRLRWSTARKCALPENCARASSPKIFKVASPFLLSESPDVKSARPAVLRASWPSLEGPAFEVSHCLPAGLPPLARRLAMLNRISHASAGTRKLRRQQPGQSQQQAALEPTAVTRGGPSPPCAGWCSATGNFVSPVSEQLRLTLSSACCPESNRAVRAASVRALDRSADLAAARGRLPPLPAVPACNRPPHYTASAPPLPNASRLLDDASSANLPSELLGDAFQALLALCQDGLNTVRAAAVRALGAWTALSPIRFRRIMARRLLALVWRFADLCAGIESLVVRPPGRLVAGSGLGGSPSPVRSSRYPPSPPLLSEADLARGRGHLRACIGAAAATGLANLVTPGGAPTRPAPGSGGTPRWLSGAPLAACQLESLGLLCLHSALLGALQSDKYFK</sequence>
<dbReference type="InterPro" id="IPR052594">
    <property type="entry name" value="J_domain-containing_protein"/>
</dbReference>
<accession>A0A1I8FRY8</accession>
<evidence type="ECO:0000313" key="4">
    <source>
        <dbReference type="Proteomes" id="UP000095280"/>
    </source>
</evidence>
<name>A0A1I8FRY8_9PLAT</name>
<evidence type="ECO:0000256" key="1">
    <source>
        <dbReference type="SAM" id="MobiDB-lite"/>
    </source>
</evidence>